<dbReference type="InterPro" id="IPR056884">
    <property type="entry name" value="NPHP3-like_N"/>
</dbReference>
<evidence type="ECO:0000259" key="3">
    <source>
        <dbReference type="Pfam" id="PF24883"/>
    </source>
</evidence>
<evidence type="ECO:0000256" key="1">
    <source>
        <dbReference type="ARBA" id="ARBA00022737"/>
    </source>
</evidence>
<evidence type="ECO:0000313" key="4">
    <source>
        <dbReference type="EMBL" id="MFF3223421.1"/>
    </source>
</evidence>
<gene>
    <name evidence="4" type="ORF">ACFYV7_11575</name>
</gene>
<feature type="compositionally biased region" description="Basic and acidic residues" evidence="2">
    <location>
        <begin position="729"/>
        <end position="749"/>
    </location>
</feature>
<organism evidence="4 5">
    <name type="scientific">Nocardia suismassiliense</name>
    <dbReference type="NCBI Taxonomy" id="2077092"/>
    <lineage>
        <taxon>Bacteria</taxon>
        <taxon>Bacillati</taxon>
        <taxon>Actinomycetota</taxon>
        <taxon>Actinomycetes</taxon>
        <taxon>Mycobacteriales</taxon>
        <taxon>Nocardiaceae</taxon>
        <taxon>Nocardia</taxon>
    </lineage>
</organism>
<feature type="domain" description="Nephrocystin 3-like N-terminal" evidence="3">
    <location>
        <begin position="276"/>
        <end position="415"/>
    </location>
</feature>
<dbReference type="SUPFAM" id="SSF48452">
    <property type="entry name" value="TPR-like"/>
    <property type="match status" value="4"/>
</dbReference>
<feature type="compositionally biased region" description="Basic and acidic residues" evidence="2">
    <location>
        <begin position="764"/>
        <end position="776"/>
    </location>
</feature>
<dbReference type="RefSeq" id="WP_387716502.1">
    <property type="nucleotide sequence ID" value="NZ_JBIAPI010000002.1"/>
</dbReference>
<accession>A0ABW6QQC5</accession>
<evidence type="ECO:0000256" key="2">
    <source>
        <dbReference type="SAM" id="MobiDB-lite"/>
    </source>
</evidence>
<dbReference type="EMBL" id="JBIAPI010000002">
    <property type="protein sequence ID" value="MFF3223421.1"/>
    <property type="molecule type" value="Genomic_DNA"/>
</dbReference>
<evidence type="ECO:0000313" key="5">
    <source>
        <dbReference type="Proteomes" id="UP001601948"/>
    </source>
</evidence>
<dbReference type="Pfam" id="PF24883">
    <property type="entry name" value="NPHP3_N"/>
    <property type="match status" value="1"/>
</dbReference>
<proteinExistence type="predicted"/>
<dbReference type="InterPro" id="IPR027417">
    <property type="entry name" value="P-loop_NTPase"/>
</dbReference>
<feature type="region of interest" description="Disordered" evidence="2">
    <location>
        <begin position="729"/>
        <end position="776"/>
    </location>
</feature>
<sequence length="1473" mass="159717">MGGRLALIVGSECAAFRELGFTNELATELYSNLTTLGGWRSALTGVGPVLNPTVAQLVSAVDEAFDTAAAQQATLLIGFVGHGTATSAEDFFLLCHDSPSVPNSQTALHLTQTIRERLNRSALDGLVVLVDACETEQGLLGAARRWTELLVQSTGRMELLVAAGDGPAFAGCFTRTMLATFQSGLPLRGENLLPSDLVDPIADHCKHQQPQHLSFTSGAASASYGGDPGLWLVPNAARRQDAVTGRPAAGFVDQLTRQLVLTDTVRERLAEIIESGGNRLRAVIGPAGCGKSTLLSMLVRPSLVDGLPIASEYITAAVFLTVNSSIDYLVSELAAQLRERLAGYSDAARACGDSVSGDGFEVEIRQPLLRLSKAGRRVTIAVDGLDQPEEGNRRLLVDGVAALTTGDELRHVRVIVGIREGTGVEDAPELHHMHRIELTEPPGEDIATLLTTAKSGHRSIDPRTESDVRKALTSEISATRYDELRPAAGGWLLARLLIESDAETIDRDITTEVDLDTVVGHRVRIALESANPETVGAMASLLAILVAAGAGPVLPLELLEVALSHMGEHPGRVRLRDLTVSLGVLVIRSQPGSAHESLGVLHSALLPALTTASDHLGVQVVSAHGAIAAAIGRITDRGRLREFGAVVPVDVGMIEAQRYAQSSAVRHYLASGNSASALALLRAEHAEPSAGNVDRLAAWVPSFVAAVGAEHPDTVALYNDLESWRAERDSADGAVESERSPVAREHGRGADSTPAMITSWGMSTERRRSRGGENRTRLQLRSDAAWNRANSGDLAGAIIDFERLLTDRVWTLGVDARETLQTRSDIAWCRAESNDLMGARDDYERLLLDQERIFAADSFATLLTRGEIAWCRREGGDPTGALVAYEGLLVDQERVLGADDPSTLQTRGHIAWCLSDRGDIAGARAGYERLRDDQERVLGADDPATLQTRSDMAWCRSEVGDLAGALSEYRRLLLDRERVLGPDDPATLHTRHDIAWCRAESHDFIGALDDFERVLADRQRVLGVDSPAALLTRSGIAWCRSEAGDLAGAIQEYRRLLADRERVLGTDNRATLQTRRDIAWCHAEGGNLTIAIAQFEQLLADHRRRSGINDPESLKIRYGIVWCREEGDDWARAHVELRELLADQAKILSPNHRDIFRTRSGIAFSLYQSGDVAKAHADYERLLVDQIRIFGPESSEVLTSRRNVAFCHADSGYFGGMLAVCEQLLGDCRRIVGLFDRTTLRTIANLAWFRAEQRKFSDRPSAGRDFADAAKVLARRVADRAQYPEPIHYGTLSLHGQLAWCQAECGDLGAAIARFEQLVSDREQHYGADHSTTLGTRHSLALCRAIAGNLMGASADLARLATHLSRVLGPDHPSTLLARRDMARCRAECGDAAAAIEELARLVADRTRLLGQDHPGTLSARGDLVECRAEHGDLRIAIAEASRLLSDQSRVLGSDNVATVRSREILDRLIREQ</sequence>
<dbReference type="PANTHER" id="PTHR46082">
    <property type="entry name" value="ATP/GTP-BINDING PROTEIN-RELATED"/>
    <property type="match status" value="1"/>
</dbReference>
<keyword evidence="1" id="KW-0677">Repeat</keyword>
<protein>
    <submittedName>
        <fullName evidence="4">Tetratricopeptide repeat protein</fullName>
    </submittedName>
</protein>
<dbReference type="InterPro" id="IPR011990">
    <property type="entry name" value="TPR-like_helical_dom_sf"/>
</dbReference>
<name>A0ABW6QQC5_9NOCA</name>
<dbReference type="InterPro" id="IPR053137">
    <property type="entry name" value="NLR-like"/>
</dbReference>
<keyword evidence="5" id="KW-1185">Reference proteome</keyword>
<comment type="caution">
    <text evidence="4">The sequence shown here is derived from an EMBL/GenBank/DDBJ whole genome shotgun (WGS) entry which is preliminary data.</text>
</comment>
<dbReference type="Pfam" id="PF13374">
    <property type="entry name" value="TPR_10"/>
    <property type="match status" value="2"/>
</dbReference>
<dbReference type="PANTHER" id="PTHR46082:SF6">
    <property type="entry name" value="AAA+ ATPASE DOMAIN-CONTAINING PROTEIN-RELATED"/>
    <property type="match status" value="1"/>
</dbReference>
<dbReference type="SUPFAM" id="SSF52540">
    <property type="entry name" value="P-loop containing nucleoside triphosphate hydrolases"/>
    <property type="match status" value="1"/>
</dbReference>
<dbReference type="Gene3D" id="1.25.40.10">
    <property type="entry name" value="Tetratricopeptide repeat domain"/>
    <property type="match status" value="4"/>
</dbReference>
<dbReference type="Proteomes" id="UP001601948">
    <property type="component" value="Unassembled WGS sequence"/>
</dbReference>
<reference evidence="4 5" key="1">
    <citation type="submission" date="2024-10" db="EMBL/GenBank/DDBJ databases">
        <title>The Natural Products Discovery Center: Release of the First 8490 Sequenced Strains for Exploring Actinobacteria Biosynthetic Diversity.</title>
        <authorList>
            <person name="Kalkreuter E."/>
            <person name="Kautsar S.A."/>
            <person name="Yang D."/>
            <person name="Bader C.D."/>
            <person name="Teijaro C.N."/>
            <person name="Fluegel L."/>
            <person name="Davis C.M."/>
            <person name="Simpson J.R."/>
            <person name="Lauterbach L."/>
            <person name="Steele A.D."/>
            <person name="Gui C."/>
            <person name="Meng S."/>
            <person name="Li G."/>
            <person name="Viehrig K."/>
            <person name="Ye F."/>
            <person name="Su P."/>
            <person name="Kiefer A.F."/>
            <person name="Nichols A."/>
            <person name="Cepeda A.J."/>
            <person name="Yan W."/>
            <person name="Fan B."/>
            <person name="Jiang Y."/>
            <person name="Adhikari A."/>
            <person name="Zheng C.-J."/>
            <person name="Schuster L."/>
            <person name="Cowan T.M."/>
            <person name="Smanski M.J."/>
            <person name="Chevrette M.G."/>
            <person name="De Carvalho L.P.S."/>
            <person name="Shen B."/>
        </authorList>
    </citation>
    <scope>NUCLEOTIDE SEQUENCE [LARGE SCALE GENOMIC DNA]</scope>
    <source>
        <strain evidence="4 5">NPDC003040</strain>
    </source>
</reference>